<dbReference type="SUPFAM" id="SSF53067">
    <property type="entry name" value="Actin-like ATPase domain"/>
    <property type="match status" value="2"/>
</dbReference>
<keyword evidence="7 8" id="KW-0684">Rhamnose metabolism</keyword>
<dbReference type="GO" id="GO:0005829">
    <property type="term" value="C:cytosol"/>
    <property type="evidence" value="ECO:0007669"/>
    <property type="project" value="TreeGrafter"/>
</dbReference>
<evidence type="ECO:0000256" key="4">
    <source>
        <dbReference type="ARBA" id="ARBA00022777"/>
    </source>
</evidence>
<keyword evidence="5 8" id="KW-0067">ATP-binding</keyword>
<organism evidence="12 13">
    <name type="scientific">Vallitalea longa</name>
    <dbReference type="NCBI Taxonomy" id="2936439"/>
    <lineage>
        <taxon>Bacteria</taxon>
        <taxon>Bacillati</taxon>
        <taxon>Bacillota</taxon>
        <taxon>Clostridia</taxon>
        <taxon>Lachnospirales</taxon>
        <taxon>Vallitaleaceae</taxon>
        <taxon>Vallitalea</taxon>
    </lineage>
</organism>
<dbReference type="GO" id="GO:0019301">
    <property type="term" value="P:rhamnose catabolic process"/>
    <property type="evidence" value="ECO:0007669"/>
    <property type="project" value="UniProtKB-UniRule"/>
</dbReference>
<comment type="cofactor">
    <cofactor evidence="8">
        <name>Mg(2+)</name>
        <dbReference type="ChEBI" id="CHEBI:18420"/>
    </cofactor>
</comment>
<evidence type="ECO:0000256" key="2">
    <source>
        <dbReference type="ARBA" id="ARBA00022679"/>
    </source>
</evidence>
<evidence type="ECO:0000259" key="10">
    <source>
        <dbReference type="Pfam" id="PF00370"/>
    </source>
</evidence>
<dbReference type="FunFam" id="3.30.420.40:FF:000064">
    <property type="entry name" value="Rhamnulokinase"/>
    <property type="match status" value="1"/>
</dbReference>
<comment type="caution">
    <text evidence="8">Lacks conserved residue(s) required for the propagation of feature annotation.</text>
</comment>
<dbReference type="PIRSF" id="PIRSF000538">
    <property type="entry name" value="GlpK"/>
    <property type="match status" value="1"/>
</dbReference>
<evidence type="ECO:0000256" key="6">
    <source>
        <dbReference type="ARBA" id="ARBA00023157"/>
    </source>
</evidence>
<dbReference type="RefSeq" id="WP_281812152.1">
    <property type="nucleotide sequence ID" value="NZ_BRLB01000001.1"/>
</dbReference>
<feature type="active site" description="Proton acceptor" evidence="8">
    <location>
        <position position="239"/>
    </location>
</feature>
<dbReference type="InterPro" id="IPR000577">
    <property type="entry name" value="Carb_kinase_FGGY"/>
</dbReference>
<evidence type="ECO:0000256" key="7">
    <source>
        <dbReference type="ARBA" id="ARBA00023308"/>
    </source>
</evidence>
<keyword evidence="6 8" id="KW-1015">Disulfide bond</keyword>
<evidence type="ECO:0000259" key="11">
    <source>
        <dbReference type="Pfam" id="PF02782"/>
    </source>
</evidence>
<feature type="binding site" evidence="8">
    <location>
        <begin position="12"/>
        <end position="16"/>
    </location>
    <ligand>
        <name>ATP</name>
        <dbReference type="ChEBI" id="CHEBI:30616"/>
    </ligand>
</feature>
<comment type="pathway">
    <text evidence="8">Carbohydrate degradation; L-rhamnose degradation; glycerone phosphate from L-rhamnose: step 2/3.</text>
</comment>
<dbReference type="Pfam" id="PF02782">
    <property type="entry name" value="FGGY_C"/>
    <property type="match status" value="1"/>
</dbReference>
<comment type="catalytic activity">
    <reaction evidence="8">
        <text>L-rhamnulose + ATP = L-rhamnulose 1-phosphate + ADP + H(+)</text>
        <dbReference type="Rhea" id="RHEA:20117"/>
        <dbReference type="ChEBI" id="CHEBI:15378"/>
        <dbReference type="ChEBI" id="CHEBI:17897"/>
        <dbReference type="ChEBI" id="CHEBI:30616"/>
        <dbReference type="ChEBI" id="CHEBI:58313"/>
        <dbReference type="ChEBI" id="CHEBI:456216"/>
        <dbReference type="EC" id="2.7.1.5"/>
    </reaction>
</comment>
<dbReference type="GO" id="GO:0008993">
    <property type="term" value="F:rhamnulokinase activity"/>
    <property type="evidence" value="ECO:0007669"/>
    <property type="project" value="UniProtKB-UniRule"/>
</dbReference>
<comment type="similarity">
    <text evidence="1">Belongs to the FGGY kinase family.</text>
</comment>
<comment type="function">
    <text evidence="8">Involved in the catabolism of L-rhamnose (6-deoxy-L-mannose). Catalyzes the transfer of the gamma-phosphate group from ATP to the 1-hydroxyl group of L-rhamnulose to yield L-rhamnulose 1-phosphate.</text>
</comment>
<accession>A0A9W5Y7F6</accession>
<dbReference type="InterPro" id="IPR043129">
    <property type="entry name" value="ATPase_NBD"/>
</dbReference>
<dbReference type="Pfam" id="PF00370">
    <property type="entry name" value="FGGY_N"/>
    <property type="match status" value="1"/>
</dbReference>
<dbReference type="EMBL" id="BRLB01000001">
    <property type="protein sequence ID" value="GKX28147.1"/>
    <property type="molecule type" value="Genomic_DNA"/>
</dbReference>
<name>A0A9W5Y7F6_9FIRM</name>
<proteinExistence type="inferred from homology"/>
<dbReference type="InterPro" id="IPR013449">
    <property type="entry name" value="Rhamnulokinase"/>
</dbReference>
<dbReference type="Proteomes" id="UP001144256">
    <property type="component" value="Unassembled WGS sequence"/>
</dbReference>
<dbReference type="GO" id="GO:0004370">
    <property type="term" value="F:glycerol kinase activity"/>
    <property type="evidence" value="ECO:0007669"/>
    <property type="project" value="TreeGrafter"/>
</dbReference>
<dbReference type="PANTHER" id="PTHR10196:SF93">
    <property type="entry name" value="L-RHAMNULOKINASE"/>
    <property type="match status" value="1"/>
</dbReference>
<dbReference type="HAMAP" id="MF_01535">
    <property type="entry name" value="Rhamnulokinase"/>
    <property type="match status" value="1"/>
</dbReference>
<reference evidence="12" key="1">
    <citation type="submission" date="2022-06" db="EMBL/GenBank/DDBJ databases">
        <title>Vallitalea longa sp. nov., an anaerobic bacterium isolated from marine sediment.</title>
        <authorList>
            <person name="Hirano S."/>
            <person name="Terahara T."/>
            <person name="Mori K."/>
            <person name="Hamada M."/>
            <person name="Matsumoto R."/>
            <person name="Kobayashi T."/>
        </authorList>
    </citation>
    <scope>NUCLEOTIDE SEQUENCE</scope>
    <source>
        <strain evidence="12">SH18-1</strain>
    </source>
</reference>
<evidence type="ECO:0000313" key="12">
    <source>
        <dbReference type="EMBL" id="GKX28147.1"/>
    </source>
</evidence>
<feature type="binding site" evidence="8">
    <location>
        <position position="306"/>
    </location>
    <ligand>
        <name>ATP</name>
        <dbReference type="ChEBI" id="CHEBI:30616"/>
    </ligand>
</feature>
<keyword evidence="13" id="KW-1185">Reference proteome</keyword>
<comment type="similarity">
    <text evidence="8">Belongs to the rhamnulokinase family.</text>
</comment>
<feature type="binding site" evidence="8">
    <location>
        <position position="261"/>
    </location>
    <ligand>
        <name>ATP</name>
        <dbReference type="ChEBI" id="CHEBI:30616"/>
    </ligand>
</feature>
<keyword evidence="2 8" id="KW-0808">Transferase</keyword>
<dbReference type="GO" id="GO:0005524">
    <property type="term" value="F:ATP binding"/>
    <property type="evidence" value="ECO:0007669"/>
    <property type="project" value="UniProtKB-KW"/>
</dbReference>
<dbReference type="InterPro" id="IPR018485">
    <property type="entry name" value="FGGY_C"/>
</dbReference>
<evidence type="ECO:0000313" key="13">
    <source>
        <dbReference type="Proteomes" id="UP001144256"/>
    </source>
</evidence>
<evidence type="ECO:0000256" key="8">
    <source>
        <dbReference type="HAMAP-Rule" id="MF_01535"/>
    </source>
</evidence>
<dbReference type="PANTHER" id="PTHR10196">
    <property type="entry name" value="SUGAR KINASE"/>
    <property type="match status" value="1"/>
</dbReference>
<comment type="caution">
    <text evidence="12">The sequence shown here is derived from an EMBL/GenBank/DDBJ whole genome shotgun (WGS) entry which is preliminary data.</text>
</comment>
<evidence type="ECO:0000256" key="9">
    <source>
        <dbReference type="NCBIfam" id="TIGR02627"/>
    </source>
</evidence>
<feature type="binding site" evidence="8">
    <location>
        <begin position="238"/>
        <end position="240"/>
    </location>
    <ligand>
        <name>substrate</name>
    </ligand>
</feature>
<feature type="binding site" evidence="8">
    <location>
        <position position="298"/>
    </location>
    <ligand>
        <name>substrate</name>
    </ligand>
</feature>
<gene>
    <name evidence="8 12" type="primary">rhaB</name>
    <name evidence="12" type="ORF">SH1V18_06270</name>
</gene>
<dbReference type="AlphaFoldDB" id="A0A9W5Y7F6"/>
<evidence type="ECO:0000256" key="5">
    <source>
        <dbReference type="ARBA" id="ARBA00022840"/>
    </source>
</evidence>
<dbReference type="NCBIfam" id="TIGR02627">
    <property type="entry name" value="rhamnulo_kin"/>
    <property type="match status" value="1"/>
</dbReference>
<evidence type="ECO:0000256" key="3">
    <source>
        <dbReference type="ARBA" id="ARBA00022741"/>
    </source>
</evidence>
<dbReference type="EC" id="2.7.1.5" evidence="8 9"/>
<keyword evidence="4 8" id="KW-0418">Kinase</keyword>
<feature type="binding site" evidence="8">
    <location>
        <position position="404"/>
    </location>
    <ligand>
        <name>ATP</name>
        <dbReference type="ChEBI" id="CHEBI:30616"/>
    </ligand>
</feature>
<feature type="domain" description="Carbohydrate kinase FGGY C-terminal" evidence="11">
    <location>
        <begin position="255"/>
        <end position="441"/>
    </location>
</feature>
<protein>
    <recommendedName>
        <fullName evidence="8 9">Rhamnulokinase</fullName>
        <shortName evidence="8">RhaB</shortName>
        <ecNumber evidence="8 9">2.7.1.5</ecNumber>
    </recommendedName>
    <alternativeName>
        <fullName evidence="8">ATP:L-rhamnulose phosphotransferase</fullName>
    </alternativeName>
    <alternativeName>
        <fullName evidence="8">L-rhamnulose 1-kinase</fullName>
    </alternativeName>
    <alternativeName>
        <fullName evidence="8">Rhamnulose kinase</fullName>
    </alternativeName>
</protein>
<dbReference type="InterPro" id="IPR018484">
    <property type="entry name" value="FGGY_N"/>
</dbReference>
<sequence length="484" mass="54848">MGRNCLAVDIGASSGRVIMSTLTDNKINLKEIHRFKNQMYKEKGSFYWDIDKLFGEIVKGLKIFSNNDLEADSIGIDTWAVDYVLLGKDGKRISPVYAYRDNRTNNSIDDFTEKISKEDIYSKTGIQFIQFNTLYQLYEHVKSNPSIIENISSILMIPDYLNYLLCNEKAVEYTNATTTQFYNIHDKTWDDELVKEIGLTSSVFPSIAKAGTVIGSLNDKLESETNIKGLKVIAPATHDTGSAVVAVPAIDYEFAYISSGTWSLMGIESDIPICSQEALNYNFTNEGGAYDTIRFLKNIMGLWLIQEVKRILNDKYSFAKLVELAKEAESISIINPNDNRFLNPENMVNEIKNYCKETNQIVPNTVGEIAKCIFESLALQYKQVLLQLRKISNKTINKIHIVGGGCQNDYLNQLCADYTECEVFAGPIEATAIGNIMVQYITLGEIDNISEARKIIMDSFEIRRFKPDFDVNIDDKWNKFKELI</sequence>
<feature type="disulfide bond" evidence="8">
    <location>
        <begin position="355"/>
        <end position="372"/>
    </location>
</feature>
<evidence type="ECO:0000256" key="1">
    <source>
        <dbReference type="ARBA" id="ARBA00009156"/>
    </source>
</evidence>
<feature type="domain" description="Carbohydrate kinase FGGY N-terminal" evidence="10">
    <location>
        <begin position="6"/>
        <end position="245"/>
    </location>
</feature>
<dbReference type="Gene3D" id="3.30.420.40">
    <property type="match status" value="2"/>
</dbReference>
<keyword evidence="8" id="KW-0460">Magnesium</keyword>
<dbReference type="GO" id="GO:0006071">
    <property type="term" value="P:glycerol metabolic process"/>
    <property type="evidence" value="ECO:0007669"/>
    <property type="project" value="TreeGrafter"/>
</dbReference>
<dbReference type="CDD" id="cd07771">
    <property type="entry name" value="ASKHA_NBD_FGGY_RhaB-like"/>
    <property type="match status" value="1"/>
</dbReference>
<feature type="binding site" evidence="8">
    <location>
        <position position="80"/>
    </location>
    <ligand>
        <name>substrate</name>
    </ligand>
</feature>
<keyword evidence="3 8" id="KW-0547">Nucleotide-binding</keyword>